<protein>
    <submittedName>
        <fullName evidence="5">MarR family transcriptional regulator</fullName>
    </submittedName>
</protein>
<dbReference type="SUPFAM" id="SSF46785">
    <property type="entry name" value="Winged helix' DNA-binding domain"/>
    <property type="match status" value="1"/>
</dbReference>
<feature type="domain" description="HTH marR-type" evidence="4">
    <location>
        <begin position="11"/>
        <end position="143"/>
    </location>
</feature>
<name>A0A5N6BUT7_9ACTN</name>
<evidence type="ECO:0000256" key="1">
    <source>
        <dbReference type="ARBA" id="ARBA00023015"/>
    </source>
</evidence>
<dbReference type="InterPro" id="IPR036390">
    <property type="entry name" value="WH_DNA-bd_sf"/>
</dbReference>
<dbReference type="InterPro" id="IPR036388">
    <property type="entry name" value="WH-like_DNA-bd_sf"/>
</dbReference>
<dbReference type="Proteomes" id="UP000313066">
    <property type="component" value="Unassembled WGS sequence"/>
</dbReference>
<dbReference type="GO" id="GO:0003700">
    <property type="term" value="F:DNA-binding transcription factor activity"/>
    <property type="evidence" value="ECO:0007669"/>
    <property type="project" value="InterPro"/>
</dbReference>
<evidence type="ECO:0000256" key="2">
    <source>
        <dbReference type="ARBA" id="ARBA00023125"/>
    </source>
</evidence>
<dbReference type="RefSeq" id="WP_139575650.1">
    <property type="nucleotide sequence ID" value="NZ_VDMA02000008.1"/>
</dbReference>
<organism evidence="5 6">
    <name type="scientific">Microbispora catharanthi</name>
    <dbReference type="NCBI Taxonomy" id="1712871"/>
    <lineage>
        <taxon>Bacteria</taxon>
        <taxon>Bacillati</taxon>
        <taxon>Actinomycetota</taxon>
        <taxon>Actinomycetes</taxon>
        <taxon>Streptosporangiales</taxon>
        <taxon>Streptosporangiaceae</taxon>
        <taxon>Microbispora</taxon>
    </lineage>
</organism>
<dbReference type="PANTHER" id="PTHR42756">
    <property type="entry name" value="TRANSCRIPTIONAL REGULATOR, MARR"/>
    <property type="match status" value="1"/>
</dbReference>
<sequence>MRQVSSGVDPGRLVGYQLKRVQAALRSAMDAALRRHDLTTPQYACLELLDQRPGLSNAELARGAFVTRQSMNVLLRNLEDAGLVERPASAPQGRALPTTLTAEGRARLAAARGDVLTIEQRMTAHLDAEQADLLLGHLERMTDALEDRPSPVRRQR</sequence>
<dbReference type="PROSITE" id="PS50995">
    <property type="entry name" value="HTH_MARR_2"/>
    <property type="match status" value="1"/>
</dbReference>
<dbReference type="AlphaFoldDB" id="A0A5N6BUT7"/>
<dbReference type="Pfam" id="PF12802">
    <property type="entry name" value="MarR_2"/>
    <property type="match status" value="1"/>
</dbReference>
<comment type="caution">
    <text evidence="5">The sequence shown here is derived from an EMBL/GenBank/DDBJ whole genome shotgun (WGS) entry which is preliminary data.</text>
</comment>
<keyword evidence="1" id="KW-0805">Transcription regulation</keyword>
<evidence type="ECO:0000256" key="3">
    <source>
        <dbReference type="ARBA" id="ARBA00023163"/>
    </source>
</evidence>
<dbReference type="InterPro" id="IPR000835">
    <property type="entry name" value="HTH_MarR-typ"/>
</dbReference>
<keyword evidence="6" id="KW-1185">Reference proteome</keyword>
<dbReference type="Gene3D" id="1.10.10.10">
    <property type="entry name" value="Winged helix-like DNA-binding domain superfamily/Winged helix DNA-binding domain"/>
    <property type="match status" value="1"/>
</dbReference>
<dbReference type="EMBL" id="VDMA02000008">
    <property type="protein sequence ID" value="KAB8184217.1"/>
    <property type="molecule type" value="Genomic_DNA"/>
</dbReference>
<keyword evidence="3" id="KW-0804">Transcription</keyword>
<dbReference type="GO" id="GO:0003677">
    <property type="term" value="F:DNA binding"/>
    <property type="evidence" value="ECO:0007669"/>
    <property type="project" value="UniProtKB-KW"/>
</dbReference>
<evidence type="ECO:0000259" key="4">
    <source>
        <dbReference type="PROSITE" id="PS50995"/>
    </source>
</evidence>
<proteinExistence type="predicted"/>
<dbReference type="SMART" id="SM00347">
    <property type="entry name" value="HTH_MARR"/>
    <property type="match status" value="1"/>
</dbReference>
<keyword evidence="2" id="KW-0238">DNA-binding</keyword>
<evidence type="ECO:0000313" key="5">
    <source>
        <dbReference type="EMBL" id="KAB8184217.1"/>
    </source>
</evidence>
<evidence type="ECO:0000313" key="6">
    <source>
        <dbReference type="Proteomes" id="UP000313066"/>
    </source>
</evidence>
<accession>A0A5N6BUT7</accession>
<gene>
    <name evidence="5" type="ORF">FH610_018095</name>
</gene>
<dbReference type="PANTHER" id="PTHR42756:SF1">
    <property type="entry name" value="TRANSCRIPTIONAL REPRESSOR OF EMRAB OPERON"/>
    <property type="match status" value="1"/>
</dbReference>
<reference evidence="5 6" key="1">
    <citation type="submission" date="2019-10" db="EMBL/GenBank/DDBJ databases">
        <title>Nonomuraea sp. nov., isolated from Phyllanthus amarus.</title>
        <authorList>
            <person name="Klykleung N."/>
            <person name="Tanasupawat S."/>
        </authorList>
    </citation>
    <scope>NUCLEOTIDE SEQUENCE [LARGE SCALE GENOMIC DNA]</scope>
    <source>
        <strain evidence="5 6">CR1-09</strain>
    </source>
</reference>